<dbReference type="EC" id="3.1.-.-" evidence="5"/>
<keyword evidence="4 5" id="KW-0378">Hydrolase</keyword>
<reference evidence="8 9" key="1">
    <citation type="submission" date="2019-07" db="EMBL/GenBank/DDBJ databases">
        <title>Whole genome shotgun sequence of Cellulomonas composti NBRC 100758.</title>
        <authorList>
            <person name="Hosoyama A."/>
            <person name="Uohara A."/>
            <person name="Ohji S."/>
            <person name="Ichikawa N."/>
        </authorList>
    </citation>
    <scope>NUCLEOTIDE SEQUENCE [LARGE SCALE GENOMIC DNA]</scope>
    <source>
        <strain evidence="8 9">NBRC 100758</strain>
    </source>
</reference>
<dbReference type="InterPro" id="IPR006641">
    <property type="entry name" value="YqgF/RNaseH-like_dom"/>
</dbReference>
<accession>A0A511J6L9</accession>
<dbReference type="InterPro" id="IPR005227">
    <property type="entry name" value="YqgF"/>
</dbReference>
<dbReference type="HAMAP" id="MF_00651">
    <property type="entry name" value="Nuclease_YqgF"/>
    <property type="match status" value="1"/>
</dbReference>
<dbReference type="InterPro" id="IPR012337">
    <property type="entry name" value="RNaseH-like_sf"/>
</dbReference>
<comment type="caution">
    <text evidence="8">The sequence shown here is derived from an EMBL/GenBank/DDBJ whole genome shotgun (WGS) entry which is preliminary data.</text>
</comment>
<dbReference type="EMBL" id="BJWG01000001">
    <property type="protein sequence ID" value="GEL93641.1"/>
    <property type="molecule type" value="Genomic_DNA"/>
</dbReference>
<dbReference type="SMART" id="SM00732">
    <property type="entry name" value="YqgFc"/>
    <property type="match status" value="1"/>
</dbReference>
<evidence type="ECO:0000259" key="7">
    <source>
        <dbReference type="SMART" id="SM00732"/>
    </source>
</evidence>
<feature type="compositionally biased region" description="Basic and acidic residues" evidence="6">
    <location>
        <begin position="154"/>
        <end position="169"/>
    </location>
</feature>
<evidence type="ECO:0000256" key="1">
    <source>
        <dbReference type="ARBA" id="ARBA00022490"/>
    </source>
</evidence>
<feature type="region of interest" description="Disordered" evidence="6">
    <location>
        <begin position="154"/>
        <end position="193"/>
    </location>
</feature>
<dbReference type="GO" id="GO:0016788">
    <property type="term" value="F:hydrolase activity, acting on ester bonds"/>
    <property type="evidence" value="ECO:0007669"/>
    <property type="project" value="UniProtKB-UniRule"/>
</dbReference>
<dbReference type="GO" id="GO:0004518">
    <property type="term" value="F:nuclease activity"/>
    <property type="evidence" value="ECO:0007669"/>
    <property type="project" value="UniProtKB-KW"/>
</dbReference>
<dbReference type="SUPFAM" id="SSF53098">
    <property type="entry name" value="Ribonuclease H-like"/>
    <property type="match status" value="1"/>
</dbReference>
<name>A0A511J6L9_9CELL</name>
<evidence type="ECO:0000256" key="3">
    <source>
        <dbReference type="ARBA" id="ARBA00022722"/>
    </source>
</evidence>
<comment type="subcellular location">
    <subcellularLocation>
        <location evidence="5">Cytoplasm</location>
    </subcellularLocation>
</comment>
<gene>
    <name evidence="8" type="ORF">CCO02nite_02990</name>
</gene>
<protein>
    <recommendedName>
        <fullName evidence="5">Putative pre-16S rRNA nuclease</fullName>
        <ecNumber evidence="5">3.1.-.-</ecNumber>
    </recommendedName>
</protein>
<dbReference type="GO" id="GO:0005829">
    <property type="term" value="C:cytosol"/>
    <property type="evidence" value="ECO:0007669"/>
    <property type="project" value="TreeGrafter"/>
</dbReference>
<dbReference type="PANTHER" id="PTHR33317:SF4">
    <property type="entry name" value="POLYNUCLEOTIDYL TRANSFERASE, RIBONUCLEASE H-LIKE SUPERFAMILY PROTEIN"/>
    <property type="match status" value="1"/>
</dbReference>
<dbReference type="AlphaFoldDB" id="A0A511J6L9"/>
<sequence length="193" mass="20507">MRADSHDEVVRGARLAVDVGTVRVGLASSDPDGLVATPVETLARDTSRTRPGQMPSDIARIVHEARERCAECVYVGLPRHLSGTEGASAHGVRAYAGVLAHAVAPIQVRLVDERMSTVSAHRALTESGRSGRRHRQVVDQAAAVVILQYALDAERSSGRRPGERVDGDPSARSGSARQGAVGESDDKDERTGE</sequence>
<dbReference type="Proteomes" id="UP000321720">
    <property type="component" value="Unassembled WGS sequence"/>
</dbReference>
<evidence type="ECO:0000256" key="5">
    <source>
        <dbReference type="HAMAP-Rule" id="MF_00651"/>
    </source>
</evidence>
<keyword evidence="1 5" id="KW-0963">Cytoplasm</keyword>
<dbReference type="Pfam" id="PF03652">
    <property type="entry name" value="RuvX"/>
    <property type="match status" value="1"/>
</dbReference>
<comment type="similarity">
    <text evidence="5">Belongs to the YqgF HJR family.</text>
</comment>
<dbReference type="PANTHER" id="PTHR33317">
    <property type="entry name" value="POLYNUCLEOTIDYL TRANSFERASE, RIBONUCLEASE H-LIKE SUPERFAMILY PROTEIN"/>
    <property type="match status" value="1"/>
</dbReference>
<evidence type="ECO:0000313" key="8">
    <source>
        <dbReference type="EMBL" id="GEL93641.1"/>
    </source>
</evidence>
<dbReference type="RefSeq" id="WP_146841254.1">
    <property type="nucleotide sequence ID" value="NZ_BJWG01000001.1"/>
</dbReference>
<keyword evidence="2 5" id="KW-0690">Ribosome biogenesis</keyword>
<evidence type="ECO:0000256" key="6">
    <source>
        <dbReference type="SAM" id="MobiDB-lite"/>
    </source>
</evidence>
<evidence type="ECO:0000313" key="9">
    <source>
        <dbReference type="Proteomes" id="UP000321720"/>
    </source>
</evidence>
<dbReference type="OrthoDB" id="9790539at2"/>
<dbReference type="NCBIfam" id="TIGR00250">
    <property type="entry name" value="RNAse_H_YqgF"/>
    <property type="match status" value="1"/>
</dbReference>
<evidence type="ECO:0000256" key="2">
    <source>
        <dbReference type="ARBA" id="ARBA00022517"/>
    </source>
</evidence>
<feature type="domain" description="YqgF/RNase H-like" evidence="7">
    <location>
        <begin position="12"/>
        <end position="120"/>
    </location>
</feature>
<evidence type="ECO:0000256" key="4">
    <source>
        <dbReference type="ARBA" id="ARBA00022801"/>
    </source>
</evidence>
<dbReference type="GO" id="GO:0000967">
    <property type="term" value="P:rRNA 5'-end processing"/>
    <property type="evidence" value="ECO:0007669"/>
    <property type="project" value="UniProtKB-UniRule"/>
</dbReference>
<keyword evidence="3 5" id="KW-0540">Nuclease</keyword>
<comment type="function">
    <text evidence="5">Could be a nuclease involved in processing of the 5'-end of pre-16S rRNA.</text>
</comment>
<keyword evidence="9" id="KW-1185">Reference proteome</keyword>
<organism evidence="8 9">
    <name type="scientific">Cellulomonas composti</name>
    <dbReference type="NCBI Taxonomy" id="266130"/>
    <lineage>
        <taxon>Bacteria</taxon>
        <taxon>Bacillati</taxon>
        <taxon>Actinomycetota</taxon>
        <taxon>Actinomycetes</taxon>
        <taxon>Micrococcales</taxon>
        <taxon>Cellulomonadaceae</taxon>
        <taxon>Cellulomonas</taxon>
    </lineage>
</organism>
<dbReference type="CDD" id="cd16964">
    <property type="entry name" value="YqgF"/>
    <property type="match status" value="1"/>
</dbReference>
<dbReference type="InterPro" id="IPR037027">
    <property type="entry name" value="YqgF/RNaseH-like_dom_sf"/>
</dbReference>
<dbReference type="Gene3D" id="3.30.420.140">
    <property type="entry name" value="YqgF/RNase H-like domain"/>
    <property type="match status" value="1"/>
</dbReference>
<proteinExistence type="inferred from homology"/>